<reference evidence="2 3" key="1">
    <citation type="submission" date="2019-03" db="EMBL/GenBank/DDBJ databases">
        <title>Genomic Encyclopedia of Archaeal and Bacterial Type Strains, Phase II (KMG-II): from individual species to whole genera.</title>
        <authorList>
            <person name="Goeker M."/>
        </authorList>
    </citation>
    <scope>NUCLEOTIDE SEQUENCE [LARGE SCALE GENOMIC DNA]</scope>
    <source>
        <strain evidence="2 3">DSM 28353</strain>
    </source>
</reference>
<dbReference type="EMBL" id="SNYV01000019">
    <property type="protein sequence ID" value="TDQ73503.1"/>
    <property type="molecule type" value="Genomic_DNA"/>
</dbReference>
<gene>
    <name evidence="2" type="ORF">CLV99_4557</name>
</gene>
<dbReference type="Pfam" id="PF12708">
    <property type="entry name" value="Pect-lyase_RHGA_epim"/>
    <property type="match status" value="1"/>
</dbReference>
<dbReference type="Gene3D" id="2.160.20.10">
    <property type="entry name" value="Single-stranded right-handed beta-helix, Pectin lyase-like"/>
    <property type="match status" value="3"/>
</dbReference>
<feature type="domain" description="Rhamnogalacturonase A/B/Epimerase-like pectate lyase" evidence="1">
    <location>
        <begin position="35"/>
        <end position="250"/>
    </location>
</feature>
<dbReference type="SMART" id="SM00710">
    <property type="entry name" value="PbH1"/>
    <property type="match status" value="7"/>
</dbReference>
<dbReference type="SUPFAM" id="SSF51126">
    <property type="entry name" value="Pectin lyase-like"/>
    <property type="match status" value="1"/>
</dbReference>
<dbReference type="OrthoDB" id="9795222at2"/>
<dbReference type="InterPro" id="IPR012334">
    <property type="entry name" value="Pectin_lyas_fold"/>
</dbReference>
<dbReference type="Proteomes" id="UP000295292">
    <property type="component" value="Unassembled WGS sequence"/>
</dbReference>
<protein>
    <submittedName>
        <fullName evidence="2">Pectate lyase-like protein</fullName>
    </submittedName>
</protein>
<comment type="caution">
    <text evidence="2">The sequence shown here is derived from an EMBL/GenBank/DDBJ whole genome shotgun (WGS) entry which is preliminary data.</text>
</comment>
<name>A0A4V3DCU5_9SPHI</name>
<organism evidence="2 3">
    <name type="scientific">Sphingobacterium yanglingense</name>
    <dbReference type="NCBI Taxonomy" id="1437280"/>
    <lineage>
        <taxon>Bacteria</taxon>
        <taxon>Pseudomonadati</taxon>
        <taxon>Bacteroidota</taxon>
        <taxon>Sphingobacteriia</taxon>
        <taxon>Sphingobacteriales</taxon>
        <taxon>Sphingobacteriaceae</taxon>
        <taxon>Sphingobacterium</taxon>
    </lineage>
</organism>
<dbReference type="InterPro" id="IPR011050">
    <property type="entry name" value="Pectin_lyase_fold/virulence"/>
</dbReference>
<keyword evidence="3" id="KW-1185">Reference proteome</keyword>
<accession>A0A4V3DCU5</accession>
<keyword evidence="2" id="KW-0456">Lyase</keyword>
<proteinExistence type="predicted"/>
<dbReference type="GO" id="GO:0016829">
    <property type="term" value="F:lyase activity"/>
    <property type="evidence" value="ECO:0007669"/>
    <property type="project" value="UniProtKB-KW"/>
</dbReference>
<dbReference type="InterPro" id="IPR006626">
    <property type="entry name" value="PbH1"/>
</dbReference>
<evidence type="ECO:0000313" key="3">
    <source>
        <dbReference type="Proteomes" id="UP000295292"/>
    </source>
</evidence>
<evidence type="ECO:0000259" key="1">
    <source>
        <dbReference type="Pfam" id="PF12708"/>
    </source>
</evidence>
<sequence length="497" mass="55390">MMFMKNNQGFNIKKWLILIGFFLHINVQANVQEVIINVKEVGAKGNGISDDTRAIQNILNSFDEKGGTVFFPEGTYLLSNKLVVKSNNIIIKGDVNCILSFSTKNCSKELKGDGNCDLGIHVSPNLKNITIVNLNIKSNTTDQMVAYGINVRDFVENIVISNCILDGFTGGILFNRLNKNIKCDDNIFRNMTFVPKAKAGGYGIVYQSSSNTSTTGNVFENTIYRHALYYARNPKYSESGQDHVFENNTVYGSVQNEYLTGYELSFKILGNSNFRIENNSFIGGVGHIWMTRYKTGADQNCNNIVIKSNTFKSIINRPKSKVYAIGSDDQANSYNLRIENNTFTDNDVDYLIKIQEATKVFIVNNVAKNIIKGDFLYVEGGAHDLNIIGNNINGINTNYSAFVIGEQGNKKFSSDILMRNNDIKSQGNGIVANNLVKGDINDNNFYVDNIGIVFSGMNYEGVISNNRFFKSKQVISVKSNNVSQNARGNYFNGKIIK</sequence>
<evidence type="ECO:0000313" key="2">
    <source>
        <dbReference type="EMBL" id="TDQ73503.1"/>
    </source>
</evidence>
<dbReference type="AlphaFoldDB" id="A0A4V3DCU5"/>
<dbReference type="InterPro" id="IPR024535">
    <property type="entry name" value="RHGA/B-epi-like_pectate_lyase"/>
</dbReference>